<comment type="similarity">
    <text evidence="2">Belongs to the complex I 20 kDa subunit family.</text>
</comment>
<dbReference type="EMBL" id="UPHM01000026">
    <property type="protein sequence ID" value="VAZ90448.1"/>
    <property type="molecule type" value="Genomic_DNA"/>
</dbReference>
<dbReference type="Gene3D" id="3.40.50.12280">
    <property type="match status" value="1"/>
</dbReference>
<sequence>MGWIGRIMRLGRVAENAGPVPEPTVGPPAGVRGSLQVRHVDAGSCNGCEVEISGAFGPVYDAERFGARLVASPRHADALLVTGVVTRNMAQPLRNTLAATPAPRLVIACGDCALNRGVFGDAYGVVGSVGEVIPVDVEIPGCPPSPDQVVMALRSVTRR</sequence>
<dbReference type="RefSeq" id="WP_075545823.1">
    <property type="nucleotide sequence ID" value="NZ_CADEAW010000001.1"/>
</dbReference>
<comment type="caution">
    <text evidence="8">The sequence shown here is derived from an EMBL/GenBank/DDBJ whole genome shotgun (WGS) entry which is preliminary data.</text>
</comment>
<dbReference type="EMBL" id="MWQA01000001">
    <property type="protein sequence ID" value="ORC09075.1"/>
    <property type="molecule type" value="Genomic_DNA"/>
</dbReference>
<keyword evidence="4" id="KW-0479">Metal-binding</keyword>
<dbReference type="InterPro" id="IPR006137">
    <property type="entry name" value="NADH_UbQ_OxRdtase-like_20kDa"/>
</dbReference>
<dbReference type="SUPFAM" id="SSF56770">
    <property type="entry name" value="HydA/Nqo6-like"/>
    <property type="match status" value="1"/>
</dbReference>
<name>A0A1X0LDL4_9MYCO</name>
<dbReference type="PANTHER" id="PTHR42989:SF1">
    <property type="entry name" value="FORMATE HYDROGENLYASE SUBUNIT 7-RELATED"/>
    <property type="match status" value="1"/>
</dbReference>
<evidence type="ECO:0000313" key="11">
    <source>
        <dbReference type="Proteomes" id="UP000192335"/>
    </source>
</evidence>
<evidence type="ECO:0000313" key="10">
    <source>
        <dbReference type="EMBL" id="VAZ90448.1"/>
    </source>
</evidence>
<evidence type="ECO:0000313" key="9">
    <source>
        <dbReference type="EMBL" id="VAZ82845.1"/>
    </source>
</evidence>
<keyword evidence="6" id="KW-0411">Iron-sulfur</keyword>
<keyword evidence="5" id="KW-0408">Iron</keyword>
<evidence type="ECO:0000313" key="8">
    <source>
        <dbReference type="EMBL" id="ORC09075.1"/>
    </source>
</evidence>
<dbReference type="InterPro" id="IPR052375">
    <property type="entry name" value="Complex_I_20kDa-like"/>
</dbReference>
<dbReference type="Proteomes" id="UP000192335">
    <property type="component" value="Unassembled WGS sequence"/>
</dbReference>
<evidence type="ECO:0000256" key="4">
    <source>
        <dbReference type="ARBA" id="ARBA00022723"/>
    </source>
</evidence>
<evidence type="ECO:0000256" key="3">
    <source>
        <dbReference type="ARBA" id="ARBA00022485"/>
    </source>
</evidence>
<dbReference type="OrthoDB" id="9786737at2"/>
<dbReference type="GO" id="GO:0051539">
    <property type="term" value="F:4 iron, 4 sulfur cluster binding"/>
    <property type="evidence" value="ECO:0007669"/>
    <property type="project" value="UniProtKB-KW"/>
</dbReference>
<evidence type="ECO:0000313" key="13">
    <source>
        <dbReference type="Proteomes" id="UP000279331"/>
    </source>
</evidence>
<dbReference type="Proteomes" id="UP000271464">
    <property type="component" value="Unassembled WGS sequence"/>
</dbReference>
<accession>A0A1X0LDL4</accession>
<keyword evidence="12" id="KW-1185">Reference proteome</keyword>
<dbReference type="GeneID" id="66600320"/>
<evidence type="ECO:0000259" key="7">
    <source>
        <dbReference type="Pfam" id="PF01058"/>
    </source>
</evidence>
<evidence type="ECO:0000256" key="5">
    <source>
        <dbReference type="ARBA" id="ARBA00023004"/>
    </source>
</evidence>
<organism evidence="8 11">
    <name type="scientific">Mycobacterium persicum</name>
    <dbReference type="NCBI Taxonomy" id="1487726"/>
    <lineage>
        <taxon>Bacteria</taxon>
        <taxon>Bacillati</taxon>
        <taxon>Actinomycetota</taxon>
        <taxon>Actinomycetes</taxon>
        <taxon>Mycobacteriales</taxon>
        <taxon>Mycobacteriaceae</taxon>
        <taxon>Mycobacterium</taxon>
    </lineage>
</organism>
<feature type="domain" description="NADH:ubiquinone oxidoreductase-like 20kDa subunit" evidence="7">
    <location>
        <begin position="45"/>
        <end position="154"/>
    </location>
</feature>
<protein>
    <submittedName>
        <fullName evidence="9">Formate hydrogenlyase subunit 7</fullName>
    </submittedName>
    <submittedName>
        <fullName evidence="8">Oxidoreductase</fullName>
    </submittedName>
</protein>
<evidence type="ECO:0000313" key="12">
    <source>
        <dbReference type="Proteomes" id="UP000271464"/>
    </source>
</evidence>
<dbReference type="PANTHER" id="PTHR42989">
    <property type="entry name" value="HYDROGENASE-4 COMPONENT I"/>
    <property type="match status" value="1"/>
</dbReference>
<proteinExistence type="inferred from homology"/>
<evidence type="ECO:0000256" key="6">
    <source>
        <dbReference type="ARBA" id="ARBA00023014"/>
    </source>
</evidence>
<comment type="cofactor">
    <cofactor evidence="1">
        <name>[4Fe-4S] cluster</name>
        <dbReference type="ChEBI" id="CHEBI:49883"/>
    </cofactor>
</comment>
<dbReference type="EMBL" id="UPHL01000042">
    <property type="protein sequence ID" value="VAZ82845.1"/>
    <property type="molecule type" value="Genomic_DNA"/>
</dbReference>
<evidence type="ECO:0000256" key="1">
    <source>
        <dbReference type="ARBA" id="ARBA00001966"/>
    </source>
</evidence>
<dbReference type="AlphaFoldDB" id="A0A1X0LDL4"/>
<dbReference type="GO" id="GO:0046872">
    <property type="term" value="F:metal ion binding"/>
    <property type="evidence" value="ECO:0007669"/>
    <property type="project" value="UniProtKB-KW"/>
</dbReference>
<dbReference type="Pfam" id="PF01058">
    <property type="entry name" value="Oxidored_q6"/>
    <property type="match status" value="1"/>
</dbReference>
<keyword evidence="3" id="KW-0004">4Fe-4S</keyword>
<dbReference type="Proteomes" id="UP000279331">
    <property type="component" value="Unassembled WGS sequence"/>
</dbReference>
<evidence type="ECO:0000256" key="2">
    <source>
        <dbReference type="ARBA" id="ARBA00009173"/>
    </source>
</evidence>
<reference evidence="12 13" key="2">
    <citation type="submission" date="2018-09" db="EMBL/GenBank/DDBJ databases">
        <authorList>
            <person name="Tagini F."/>
        </authorList>
    </citation>
    <scope>NUCLEOTIDE SEQUENCE [LARGE SCALE GENOMIC DNA]</scope>
    <source>
        <strain evidence="10 12">MK4</strain>
        <strain evidence="9 13">MK42</strain>
    </source>
</reference>
<reference evidence="8 11" key="1">
    <citation type="submission" date="2017-02" db="EMBL/GenBank/DDBJ databases">
        <title>Mycobacterium kansasii genomes.</title>
        <authorList>
            <person name="Borowka P."/>
            <person name="Strapagiel D."/>
            <person name="Marciniak B."/>
            <person name="Lach J."/>
            <person name="Bakula Z."/>
            <person name="Van Ingen J."/>
            <person name="Safianowska A."/>
            <person name="Brzostek A."/>
            <person name="Dziadek J."/>
            <person name="Jagielski T."/>
        </authorList>
    </citation>
    <scope>NUCLEOTIDE SEQUENCE [LARGE SCALE GENOMIC DNA]</scope>
    <source>
        <strain evidence="8 11">12MK</strain>
    </source>
</reference>
<gene>
    <name evidence="9" type="primary">hycG</name>
    <name evidence="8" type="ORF">B4U45_23250</name>
    <name evidence="9" type="ORF">LAUMK42_01655</name>
    <name evidence="10" type="ORF">LAUMK4_01437</name>
</gene>